<comment type="subcellular location">
    <subcellularLocation>
        <location evidence="1 7">Cell membrane</location>
        <topology evidence="1 7">Multi-pass membrane protein</topology>
    </subcellularLocation>
</comment>
<name>A0ABV8S3P0_9BACL</name>
<feature type="transmembrane region" description="Helical" evidence="7">
    <location>
        <begin position="176"/>
        <end position="202"/>
    </location>
</feature>
<feature type="transmembrane region" description="Helical" evidence="7">
    <location>
        <begin position="21"/>
        <end position="42"/>
    </location>
</feature>
<comment type="similarity">
    <text evidence="7">Belongs to the binding-protein-dependent transport system permease family.</text>
</comment>
<dbReference type="PANTHER" id="PTHR30193">
    <property type="entry name" value="ABC TRANSPORTER PERMEASE PROTEIN"/>
    <property type="match status" value="1"/>
</dbReference>
<dbReference type="PANTHER" id="PTHR30193:SF44">
    <property type="entry name" value="LACTOSE TRANSPORT SYSTEM PERMEASE PROTEIN LACF"/>
    <property type="match status" value="1"/>
</dbReference>
<evidence type="ECO:0000256" key="4">
    <source>
        <dbReference type="ARBA" id="ARBA00022692"/>
    </source>
</evidence>
<dbReference type="Proteomes" id="UP001595755">
    <property type="component" value="Unassembled WGS sequence"/>
</dbReference>
<evidence type="ECO:0000313" key="9">
    <source>
        <dbReference type="EMBL" id="MFC4302176.1"/>
    </source>
</evidence>
<dbReference type="Gene3D" id="1.10.3720.10">
    <property type="entry name" value="MetI-like"/>
    <property type="match status" value="1"/>
</dbReference>
<reference evidence="10" key="1">
    <citation type="journal article" date="2019" name="Int. J. Syst. Evol. Microbiol.">
        <title>The Global Catalogue of Microorganisms (GCM) 10K type strain sequencing project: providing services to taxonomists for standard genome sequencing and annotation.</title>
        <authorList>
            <consortium name="The Broad Institute Genomics Platform"/>
            <consortium name="The Broad Institute Genome Sequencing Center for Infectious Disease"/>
            <person name="Wu L."/>
            <person name="Ma J."/>
        </authorList>
    </citation>
    <scope>NUCLEOTIDE SEQUENCE [LARGE SCALE GENOMIC DNA]</scope>
    <source>
        <strain evidence="10">CGMCC 4.1641</strain>
    </source>
</reference>
<protein>
    <submittedName>
        <fullName evidence="9">ABC transporter permease</fullName>
    </submittedName>
</protein>
<dbReference type="CDD" id="cd06261">
    <property type="entry name" value="TM_PBP2"/>
    <property type="match status" value="1"/>
</dbReference>
<keyword evidence="10" id="KW-1185">Reference proteome</keyword>
<feature type="transmembrane region" description="Helical" evidence="7">
    <location>
        <begin position="223"/>
        <end position="248"/>
    </location>
</feature>
<evidence type="ECO:0000259" key="8">
    <source>
        <dbReference type="PROSITE" id="PS50928"/>
    </source>
</evidence>
<accession>A0ABV8S3P0</accession>
<evidence type="ECO:0000256" key="3">
    <source>
        <dbReference type="ARBA" id="ARBA00022475"/>
    </source>
</evidence>
<keyword evidence="5 7" id="KW-1133">Transmembrane helix</keyword>
<keyword evidence="4 7" id="KW-0812">Transmembrane</keyword>
<comment type="caution">
    <text evidence="9">The sequence shown here is derived from an EMBL/GenBank/DDBJ whole genome shotgun (WGS) entry which is preliminary data.</text>
</comment>
<evidence type="ECO:0000256" key="2">
    <source>
        <dbReference type="ARBA" id="ARBA00022448"/>
    </source>
</evidence>
<dbReference type="SUPFAM" id="SSF161098">
    <property type="entry name" value="MetI-like"/>
    <property type="match status" value="1"/>
</dbReference>
<feature type="transmembrane region" description="Helical" evidence="7">
    <location>
        <begin position="285"/>
        <end position="310"/>
    </location>
</feature>
<feature type="transmembrane region" description="Helical" evidence="7">
    <location>
        <begin position="128"/>
        <end position="148"/>
    </location>
</feature>
<feature type="domain" description="ABC transmembrane type-1" evidence="8">
    <location>
        <begin position="88"/>
        <end position="306"/>
    </location>
</feature>
<evidence type="ECO:0000256" key="5">
    <source>
        <dbReference type="ARBA" id="ARBA00022989"/>
    </source>
</evidence>
<keyword evidence="2 7" id="KW-0813">Transport</keyword>
<dbReference type="Pfam" id="PF00528">
    <property type="entry name" value="BPD_transp_1"/>
    <property type="match status" value="1"/>
</dbReference>
<proteinExistence type="inferred from homology"/>
<evidence type="ECO:0000256" key="7">
    <source>
        <dbReference type="RuleBase" id="RU363032"/>
    </source>
</evidence>
<sequence length="320" mass="35903">MNQIAAKQGLFKKGPRSSRRIGWRRYAPLFIMVLPGVLYLLFNNYMPMLGLIIAFKDINYTKGILGSDWIGFKNFEFLFRTSDAYTITRNTILYNGAFIAINTVVAIGVAIMLNGLKNRIASRFYQSVILLPFLISTVVVGYLVFALLSMDSGLMNRTILPALGLDPVMWYNDPKYWPYILTIVHTWKEAGYLCVIYLAAILGIDKEYYEAAKIDGANGRQQIMHITLPSIMPVIIIMTLLAIGKIFYADFGLFYQVPLNSGILSPTTDVIDTYVYRALLNLGDIGMASAAGFYQSVVGFALVIVSNLIVRRFNPDNALY</sequence>
<feature type="transmembrane region" description="Helical" evidence="7">
    <location>
        <begin position="92"/>
        <end position="116"/>
    </location>
</feature>
<gene>
    <name evidence="9" type="ORF">ACFO1S_01830</name>
</gene>
<evidence type="ECO:0000256" key="1">
    <source>
        <dbReference type="ARBA" id="ARBA00004651"/>
    </source>
</evidence>
<dbReference type="InterPro" id="IPR051393">
    <property type="entry name" value="ABC_transporter_permease"/>
</dbReference>
<dbReference type="InterPro" id="IPR035906">
    <property type="entry name" value="MetI-like_sf"/>
</dbReference>
<dbReference type="RefSeq" id="WP_204600939.1">
    <property type="nucleotide sequence ID" value="NZ_JBHSED010000003.1"/>
</dbReference>
<organism evidence="9 10">
    <name type="scientific">Cohnella boryungensis</name>
    <dbReference type="NCBI Taxonomy" id="768479"/>
    <lineage>
        <taxon>Bacteria</taxon>
        <taxon>Bacillati</taxon>
        <taxon>Bacillota</taxon>
        <taxon>Bacilli</taxon>
        <taxon>Bacillales</taxon>
        <taxon>Paenibacillaceae</taxon>
        <taxon>Cohnella</taxon>
    </lineage>
</organism>
<keyword evidence="3" id="KW-1003">Cell membrane</keyword>
<dbReference type="InterPro" id="IPR000515">
    <property type="entry name" value="MetI-like"/>
</dbReference>
<evidence type="ECO:0000256" key="6">
    <source>
        <dbReference type="ARBA" id="ARBA00023136"/>
    </source>
</evidence>
<dbReference type="EMBL" id="JBHSED010000003">
    <property type="protein sequence ID" value="MFC4302176.1"/>
    <property type="molecule type" value="Genomic_DNA"/>
</dbReference>
<evidence type="ECO:0000313" key="10">
    <source>
        <dbReference type="Proteomes" id="UP001595755"/>
    </source>
</evidence>
<keyword evidence="6 7" id="KW-0472">Membrane</keyword>
<dbReference type="PROSITE" id="PS50928">
    <property type="entry name" value="ABC_TM1"/>
    <property type="match status" value="1"/>
</dbReference>